<dbReference type="InterPro" id="IPR001887">
    <property type="entry name" value="Barnase"/>
</dbReference>
<evidence type="ECO:0000256" key="1">
    <source>
        <dbReference type="ARBA" id="ARBA00004613"/>
    </source>
</evidence>
<evidence type="ECO:0000256" key="3">
    <source>
        <dbReference type="ARBA" id="ARBA00022214"/>
    </source>
</evidence>
<evidence type="ECO:0000256" key="4">
    <source>
        <dbReference type="ARBA" id="ARBA00022525"/>
    </source>
</evidence>
<keyword evidence="8" id="KW-1185">Reference proteome</keyword>
<organism evidence="7 8">
    <name type="scientific">Rahnella sikkimica</name>
    <dbReference type="NCBI Taxonomy" id="1805933"/>
    <lineage>
        <taxon>Bacteria</taxon>
        <taxon>Pseudomonadati</taxon>
        <taxon>Pseudomonadota</taxon>
        <taxon>Gammaproteobacteria</taxon>
        <taxon>Enterobacterales</taxon>
        <taxon>Yersiniaceae</taxon>
        <taxon>Rahnella</taxon>
    </lineage>
</organism>
<evidence type="ECO:0000256" key="6">
    <source>
        <dbReference type="ARBA" id="ARBA00022801"/>
    </source>
</evidence>
<dbReference type="GO" id="GO:0005576">
    <property type="term" value="C:extracellular region"/>
    <property type="evidence" value="ECO:0007669"/>
    <property type="project" value="UniProtKB-SubCell"/>
</dbReference>
<comment type="subcellular location">
    <subcellularLocation>
        <location evidence="1">Secreted</location>
    </subcellularLocation>
</comment>
<evidence type="ECO:0000256" key="5">
    <source>
        <dbReference type="ARBA" id="ARBA00022722"/>
    </source>
</evidence>
<reference evidence="8" key="1">
    <citation type="submission" date="2017-01" db="EMBL/GenBank/DDBJ databases">
        <title>Genome sequence of Rouxiella sp. ERMR1:05.</title>
        <authorList>
            <person name="Kumar R."/>
            <person name="Singh D."/>
            <person name="Kumar S."/>
        </authorList>
    </citation>
    <scope>NUCLEOTIDE SEQUENCE [LARGE SCALE GENOMIC DNA]</scope>
    <source>
        <strain evidence="8">ERMR1:05</strain>
    </source>
</reference>
<comment type="similarity">
    <text evidence="2">Belongs to the ribonuclease N1/T1 family.</text>
</comment>
<dbReference type="GO" id="GO:0004521">
    <property type="term" value="F:RNA endonuclease activity"/>
    <property type="evidence" value="ECO:0007669"/>
    <property type="project" value="InterPro"/>
</dbReference>
<keyword evidence="5" id="KW-0540">Nuclease</keyword>
<evidence type="ECO:0000256" key="2">
    <source>
        <dbReference type="ARBA" id="ARBA00009006"/>
    </source>
</evidence>
<dbReference type="RefSeq" id="WP_104924242.1">
    <property type="nucleotide sequence ID" value="NZ_CP019062.1"/>
</dbReference>
<name>A0A2L1UV80_9GAMM</name>
<accession>A0A2L1UV80</accession>
<keyword evidence="4" id="KW-0964">Secreted</keyword>
<proteinExistence type="inferred from homology"/>
<evidence type="ECO:0000313" key="8">
    <source>
        <dbReference type="Proteomes" id="UP000239197"/>
    </source>
</evidence>
<dbReference type="InterPro" id="IPR000026">
    <property type="entry name" value="N1-like"/>
</dbReference>
<dbReference type="Proteomes" id="UP000239197">
    <property type="component" value="Chromosome"/>
</dbReference>
<dbReference type="GO" id="GO:0003723">
    <property type="term" value="F:RNA binding"/>
    <property type="evidence" value="ECO:0007669"/>
    <property type="project" value="InterPro"/>
</dbReference>
<dbReference type="Pfam" id="PF00545">
    <property type="entry name" value="Ribonuclease"/>
    <property type="match status" value="1"/>
</dbReference>
<dbReference type="Gene3D" id="3.10.450.30">
    <property type="entry name" value="Microbial ribonucleases"/>
    <property type="match status" value="1"/>
</dbReference>
<evidence type="ECO:0000313" key="7">
    <source>
        <dbReference type="EMBL" id="AVF36872.1"/>
    </source>
</evidence>
<protein>
    <recommendedName>
        <fullName evidence="3">Ribonuclease</fullName>
    </recommendedName>
</protein>
<keyword evidence="6" id="KW-0378">Hydrolase</keyword>
<dbReference type="AlphaFoldDB" id="A0A2L1UV80"/>
<gene>
    <name evidence="7" type="ORF">BV494_18970</name>
</gene>
<dbReference type="EMBL" id="CP019062">
    <property type="protein sequence ID" value="AVF36872.1"/>
    <property type="molecule type" value="Genomic_DNA"/>
</dbReference>
<dbReference type="SUPFAM" id="SSF53933">
    <property type="entry name" value="Microbial ribonucleases"/>
    <property type="match status" value="1"/>
</dbReference>
<dbReference type="InterPro" id="IPR016191">
    <property type="entry name" value="Ribonuclease/ribotoxin"/>
</dbReference>
<dbReference type="KEGG" id="rox:BV494_18970"/>
<sequence>MKILNGLRLRSFSRNLIMIAAVILGLAGVAGHVVAKSTYNQGTIVSGTDEQTVVSYLRQNHRLPDYYITKKKAREAGWDARAGNLCDVLPGKAIGGDRFSNREGRLPAADKRVWREADINYRCGRRGADRVLFASDGLIYVSRNHYQNFVRVE</sequence>
<dbReference type="PRINTS" id="PR00117">
    <property type="entry name" value="BARNASE"/>
</dbReference>
<dbReference type="OrthoDB" id="5326845at2"/>
<dbReference type="GO" id="GO:0016787">
    <property type="term" value="F:hydrolase activity"/>
    <property type="evidence" value="ECO:0007669"/>
    <property type="project" value="UniProtKB-KW"/>
</dbReference>